<dbReference type="AlphaFoldDB" id="A0A979FU46"/>
<dbReference type="PANTHER" id="PTHR28670:SF1">
    <property type="entry name" value="UV-STIMULATED SCAFFOLD PROTEIN A"/>
    <property type="match status" value="1"/>
</dbReference>
<dbReference type="GeneID" id="125179051"/>
<feature type="region of interest" description="Disordered" evidence="1">
    <location>
        <begin position="317"/>
        <end position="380"/>
    </location>
</feature>
<dbReference type="KEGG" id="hazt:125179051"/>
<gene>
    <name evidence="4" type="primary">LOC125179051</name>
</gene>
<dbReference type="GO" id="GO:0006283">
    <property type="term" value="P:transcription-coupled nucleotide-excision repair"/>
    <property type="evidence" value="ECO:0007669"/>
    <property type="project" value="TreeGrafter"/>
</dbReference>
<evidence type="ECO:0000256" key="1">
    <source>
        <dbReference type="SAM" id="MobiDB-lite"/>
    </source>
</evidence>
<organism evidence="3 4">
    <name type="scientific">Hyalella azteca</name>
    <name type="common">Amphipod</name>
    <dbReference type="NCBI Taxonomy" id="294128"/>
    <lineage>
        <taxon>Eukaryota</taxon>
        <taxon>Metazoa</taxon>
        <taxon>Ecdysozoa</taxon>
        <taxon>Arthropoda</taxon>
        <taxon>Crustacea</taxon>
        <taxon>Multicrustacea</taxon>
        <taxon>Malacostraca</taxon>
        <taxon>Eumalacostraca</taxon>
        <taxon>Peracarida</taxon>
        <taxon>Amphipoda</taxon>
        <taxon>Senticaudata</taxon>
        <taxon>Talitrida</taxon>
        <taxon>Talitroidea</taxon>
        <taxon>Hyalellidae</taxon>
        <taxon>Hyalella</taxon>
    </lineage>
</organism>
<dbReference type="Proteomes" id="UP000694843">
    <property type="component" value="Unplaced"/>
</dbReference>
<sequence>MCYVYSCIIWTLIPRPNLSFVSPGRLCPRRDRVTCPLHGRVIPRTSASGEPDLAYAKALLAAARRRFDANAAETSSELTNSSAAATSLQSPNSSAAETSAELTNSAAAAANAQLTNSSAAGTSAELTNSFAATTSLQSKSSSVPTTSSQSPNSSAATTNAQSANSSPATTSAQSLSSSAATTSAQSKNSSAVTTSAQSLSSSAATTSAQSPNSSAAVTTETRMSCINSYTGNMSSFSEVDSKKCGVPGEHKTSKDKKSLVSKLNQMSADSLHSTKCGEKIVKNHTAFQSTSILKSMSHSRQSLRGNPGLMLAQSDYSAHTRRDNNTNVRDGSLSSNNKVDSNNILAGDRIEASANTGDSRACKNTDEDISTDKGDADRDDYMMISADRDDYISADKDNNIPVDTDDIPADKYKDISSDEVQSVCAAEELVRAVEAALLKDRRRRMNLDQDWQDPLLLAEIRAATGVDLDMRTLKKRRRGEEGGLTDLKKAEDTPHRRLEKKVFSKRALKRRH</sequence>
<evidence type="ECO:0000313" key="3">
    <source>
        <dbReference type="Proteomes" id="UP000694843"/>
    </source>
</evidence>
<proteinExistence type="predicted"/>
<feature type="compositionally biased region" description="Polar residues" evidence="1">
    <location>
        <begin position="325"/>
        <end position="344"/>
    </location>
</feature>
<dbReference type="InterPro" id="IPR049431">
    <property type="entry name" value="UVSSA_C"/>
</dbReference>
<feature type="compositionally biased region" description="Basic and acidic residues" evidence="1">
    <location>
        <begin position="360"/>
        <end position="380"/>
    </location>
</feature>
<dbReference type="InterPro" id="IPR018610">
    <property type="entry name" value="UVSSA"/>
</dbReference>
<feature type="domain" description="UV-stimulated scaffold protein A C-terminal" evidence="2">
    <location>
        <begin position="22"/>
        <end position="50"/>
    </location>
</feature>
<feature type="compositionally biased region" description="Polar residues" evidence="1">
    <location>
        <begin position="73"/>
        <end position="91"/>
    </location>
</feature>
<feature type="compositionally biased region" description="Basic residues" evidence="1">
    <location>
        <begin position="503"/>
        <end position="512"/>
    </location>
</feature>
<dbReference type="GO" id="GO:0000993">
    <property type="term" value="F:RNA polymerase II complex binding"/>
    <property type="evidence" value="ECO:0007669"/>
    <property type="project" value="TreeGrafter"/>
</dbReference>
<accession>A0A979FU46</accession>
<reference evidence="4" key="1">
    <citation type="submission" date="2025-08" db="UniProtKB">
        <authorList>
            <consortium name="RefSeq"/>
        </authorList>
    </citation>
    <scope>IDENTIFICATION</scope>
    <source>
        <tissue evidence="4">Whole organism</tissue>
    </source>
</reference>
<dbReference type="GO" id="GO:0005694">
    <property type="term" value="C:chromosome"/>
    <property type="evidence" value="ECO:0007669"/>
    <property type="project" value="TreeGrafter"/>
</dbReference>
<dbReference type="Pfam" id="PF09740">
    <property type="entry name" value="DUF2043"/>
    <property type="match status" value="1"/>
</dbReference>
<evidence type="ECO:0000313" key="4">
    <source>
        <dbReference type="RefSeq" id="XP_047740107.1"/>
    </source>
</evidence>
<dbReference type="RefSeq" id="XP_047740107.1">
    <property type="nucleotide sequence ID" value="XM_047884151.1"/>
</dbReference>
<name>A0A979FU46_HYAAZ</name>
<dbReference type="PANTHER" id="PTHR28670">
    <property type="entry name" value="UV-STIMULATED SCAFFOLD PROTEIN A"/>
    <property type="match status" value="1"/>
</dbReference>
<feature type="compositionally biased region" description="Basic and acidic residues" evidence="1">
    <location>
        <begin position="478"/>
        <end position="502"/>
    </location>
</feature>
<dbReference type="OrthoDB" id="5594015at2759"/>
<evidence type="ECO:0000259" key="2">
    <source>
        <dbReference type="Pfam" id="PF09740"/>
    </source>
</evidence>
<feature type="region of interest" description="Disordered" evidence="1">
    <location>
        <begin position="73"/>
        <end position="100"/>
    </location>
</feature>
<feature type="region of interest" description="Disordered" evidence="1">
    <location>
        <begin position="137"/>
        <end position="176"/>
    </location>
</feature>
<dbReference type="GO" id="GO:0009411">
    <property type="term" value="P:response to UV"/>
    <property type="evidence" value="ECO:0007669"/>
    <property type="project" value="InterPro"/>
</dbReference>
<feature type="region of interest" description="Disordered" evidence="1">
    <location>
        <begin position="478"/>
        <end position="512"/>
    </location>
</feature>
<keyword evidence="3" id="KW-1185">Reference proteome</keyword>
<protein>
    <submittedName>
        <fullName evidence="4">GPI-anchored protein pfl2</fullName>
    </submittedName>
</protein>